<evidence type="ECO:0000256" key="5">
    <source>
        <dbReference type="ARBA" id="ARBA00022496"/>
    </source>
</evidence>
<dbReference type="Gene3D" id="3.55.50.30">
    <property type="match status" value="1"/>
</dbReference>
<dbReference type="Gene3D" id="2.170.130.10">
    <property type="entry name" value="TonB-dependent receptor, plug domain"/>
    <property type="match status" value="1"/>
</dbReference>
<evidence type="ECO:0000256" key="2">
    <source>
        <dbReference type="ARBA" id="ARBA00009810"/>
    </source>
</evidence>
<dbReference type="InterPro" id="IPR010105">
    <property type="entry name" value="TonB_sidphr_rcpt"/>
</dbReference>
<keyword evidence="13 14" id="KW-0998">Cell outer membrane</keyword>
<dbReference type="InterPro" id="IPR036942">
    <property type="entry name" value="Beta-barrel_TonB_sf"/>
</dbReference>
<keyword evidence="9" id="KW-0406">Ion transport</keyword>
<evidence type="ECO:0000256" key="12">
    <source>
        <dbReference type="ARBA" id="ARBA00023170"/>
    </source>
</evidence>
<dbReference type="InterPro" id="IPR039426">
    <property type="entry name" value="TonB-dep_rcpt-like"/>
</dbReference>
<dbReference type="InterPro" id="IPR011662">
    <property type="entry name" value="Secretin/TonB_short_N"/>
</dbReference>
<proteinExistence type="inferred from homology"/>
<dbReference type="Gene3D" id="2.40.170.20">
    <property type="entry name" value="TonB-dependent receptor, beta-barrel domain"/>
    <property type="match status" value="1"/>
</dbReference>
<dbReference type="InterPro" id="IPR000531">
    <property type="entry name" value="Beta-barrel_TonB"/>
</dbReference>
<dbReference type="RefSeq" id="WP_379954309.1">
    <property type="nucleotide sequence ID" value="NZ_JAUYVI010000002.1"/>
</dbReference>
<keyword evidence="10 15" id="KW-0798">TonB box</keyword>
<accession>A0ABU0YJI6</accession>
<evidence type="ECO:0000256" key="10">
    <source>
        <dbReference type="ARBA" id="ARBA00023077"/>
    </source>
</evidence>
<reference evidence="19" key="1">
    <citation type="submission" date="2023-08" db="EMBL/GenBank/DDBJ databases">
        <title>Rhodospirillaceae gen. nov., a novel taxon isolated from the Yangtze River Yuezi River estuary sludge.</title>
        <authorList>
            <person name="Ruan L."/>
        </authorList>
    </citation>
    <scope>NUCLEOTIDE SEQUENCE [LARGE SCALE GENOMIC DNA]</scope>
    <source>
        <strain evidence="19">R-7</strain>
    </source>
</reference>
<comment type="caution">
    <text evidence="18">The sequence shown here is derived from an EMBL/GenBank/DDBJ whole genome shotgun (WGS) entry which is preliminary data.</text>
</comment>
<evidence type="ECO:0000259" key="17">
    <source>
        <dbReference type="SMART" id="SM00965"/>
    </source>
</evidence>
<evidence type="ECO:0000256" key="15">
    <source>
        <dbReference type="RuleBase" id="RU003357"/>
    </source>
</evidence>
<dbReference type="PANTHER" id="PTHR32552:SF68">
    <property type="entry name" value="FERRICHROME OUTER MEMBRANE TRANSPORTER_PHAGE RECEPTOR"/>
    <property type="match status" value="1"/>
</dbReference>
<dbReference type="SUPFAM" id="SSF56935">
    <property type="entry name" value="Porins"/>
    <property type="match status" value="1"/>
</dbReference>
<dbReference type="CDD" id="cd01347">
    <property type="entry name" value="ligand_gated_channel"/>
    <property type="match status" value="1"/>
</dbReference>
<sequence length="802" mass="87938">MAGMVRVRPILAALLIAGLALSEGAGAEENADILLAQAQVRTFDLPAQPLTSAVTAFGDQAGLQITVDTRILAGHTSKPVKGSLTRDEALAQMLAGSGITWRYTDPDTVLLLKMEAGNIVPLAPVPVEDTRLGGPSWAPVEGYVAEQSGAGTKTDTPLIETPQSISVVTADQMEAQGAESVTDALRYTSGVQVQPFGRDGRFDWISIRGYDSSEFLYRDGIGTPTGQMKLEPYGLERLEILKGPASVTYGQMAPGGVVNAVTKRPTEEPLHVVELMGGSYEHIEGRFDFGGPLGGDQRFLYRLTGLARDSGSQVDHTPDNRYYIAPAFTWNPNEDTSLTLLTDFRYDETRYPQGFPVSGTLTSNSHGPIPTNTFLGEPDQDKFNRNQYSAAVLFSRRIDDVFSFHQDFRYSHYDYDLVAHNAIGYQAGSDRVVDRIIWTARPNFNATATDTRGEADFDTGPFGHKVLLGANWMRSELEDQGTITMGTPIDVYDPDYGNFGSLPDDTDHTVDTLWQVGIYLQDQITFDERWIAALSIRQDWARNGTRNLVASDGTSQYSDDLTWRAGLVYKSPIGLAPYFSYATSFDPAIGTTFDGAPFKPTTSQQYEVGVKFQPEGYNSFITVSAFDLTQQNVLTTDPDPTHPGESVQTGETRTRGIEFEAVASLDMGLDLIGSYTYLDAKITKSEDGDEGFRVKSIPHHQASLWADYTLRSGDFKGLGLGFGVRYLGSTLDNTNTLKTPDYLLFDASLHYELGGISPMLEGAKLSVNARNLGDKRTIASCAWDTCYFGDRRTVLATLSYRW</sequence>
<protein>
    <submittedName>
        <fullName evidence="18">TonB-dependent siderophore receptor</fullName>
    </submittedName>
</protein>
<evidence type="ECO:0000256" key="4">
    <source>
        <dbReference type="ARBA" id="ARBA00022452"/>
    </source>
</evidence>
<dbReference type="Pfam" id="PF07715">
    <property type="entry name" value="Plug"/>
    <property type="match status" value="1"/>
</dbReference>
<comment type="subcellular location">
    <subcellularLocation>
        <location evidence="1 14">Cell outer membrane</location>
        <topology evidence="1 14">Multi-pass membrane protein</topology>
    </subcellularLocation>
</comment>
<evidence type="ECO:0000256" key="13">
    <source>
        <dbReference type="ARBA" id="ARBA00023237"/>
    </source>
</evidence>
<dbReference type="InterPro" id="IPR012910">
    <property type="entry name" value="Plug_dom"/>
</dbReference>
<evidence type="ECO:0000256" key="1">
    <source>
        <dbReference type="ARBA" id="ARBA00004571"/>
    </source>
</evidence>
<evidence type="ECO:0000256" key="11">
    <source>
        <dbReference type="ARBA" id="ARBA00023136"/>
    </source>
</evidence>
<evidence type="ECO:0000256" key="7">
    <source>
        <dbReference type="ARBA" id="ARBA00022729"/>
    </source>
</evidence>
<dbReference type="NCBIfam" id="TIGR01783">
    <property type="entry name" value="TonB-siderophor"/>
    <property type="match status" value="1"/>
</dbReference>
<evidence type="ECO:0000313" key="18">
    <source>
        <dbReference type="EMBL" id="MDQ7246893.1"/>
    </source>
</evidence>
<dbReference type="PROSITE" id="PS52016">
    <property type="entry name" value="TONB_DEPENDENT_REC_3"/>
    <property type="match status" value="1"/>
</dbReference>
<keyword evidence="8" id="KW-0408">Iron</keyword>
<keyword evidence="12 18" id="KW-0675">Receptor</keyword>
<evidence type="ECO:0000256" key="16">
    <source>
        <dbReference type="SAM" id="SignalP"/>
    </source>
</evidence>
<evidence type="ECO:0000256" key="9">
    <source>
        <dbReference type="ARBA" id="ARBA00023065"/>
    </source>
</evidence>
<feature type="chain" id="PRO_5045095391" evidence="16">
    <location>
        <begin position="28"/>
        <end position="802"/>
    </location>
</feature>
<keyword evidence="4 14" id="KW-1134">Transmembrane beta strand</keyword>
<evidence type="ECO:0000256" key="14">
    <source>
        <dbReference type="PROSITE-ProRule" id="PRU01360"/>
    </source>
</evidence>
<keyword evidence="19" id="KW-1185">Reference proteome</keyword>
<keyword evidence="6 14" id="KW-0812">Transmembrane</keyword>
<dbReference type="Pfam" id="PF00593">
    <property type="entry name" value="TonB_dep_Rec_b-barrel"/>
    <property type="match status" value="1"/>
</dbReference>
<dbReference type="SMART" id="SM00965">
    <property type="entry name" value="STN"/>
    <property type="match status" value="1"/>
</dbReference>
<keyword evidence="11 14" id="KW-0472">Membrane</keyword>
<evidence type="ECO:0000256" key="6">
    <source>
        <dbReference type="ARBA" id="ARBA00022692"/>
    </source>
</evidence>
<evidence type="ECO:0000256" key="8">
    <source>
        <dbReference type="ARBA" id="ARBA00023004"/>
    </source>
</evidence>
<feature type="domain" description="Secretin/TonB short N-terminal" evidence="17">
    <location>
        <begin position="63"/>
        <end position="114"/>
    </location>
</feature>
<dbReference type="InterPro" id="IPR037066">
    <property type="entry name" value="Plug_dom_sf"/>
</dbReference>
<dbReference type="Proteomes" id="UP001230156">
    <property type="component" value="Unassembled WGS sequence"/>
</dbReference>
<name>A0ABU0YJI6_9PROT</name>
<comment type="similarity">
    <text evidence="2 14 15">Belongs to the TonB-dependent receptor family.</text>
</comment>
<evidence type="ECO:0000256" key="3">
    <source>
        <dbReference type="ARBA" id="ARBA00022448"/>
    </source>
</evidence>
<dbReference type="PANTHER" id="PTHR32552">
    <property type="entry name" value="FERRICHROME IRON RECEPTOR-RELATED"/>
    <property type="match status" value="1"/>
</dbReference>
<keyword evidence="5" id="KW-0410">Iron transport</keyword>
<keyword evidence="3 14" id="KW-0813">Transport</keyword>
<feature type="signal peptide" evidence="16">
    <location>
        <begin position="1"/>
        <end position="27"/>
    </location>
</feature>
<organism evidence="18 19">
    <name type="scientific">Dongia sedimenti</name>
    <dbReference type="NCBI Taxonomy" id="3064282"/>
    <lineage>
        <taxon>Bacteria</taxon>
        <taxon>Pseudomonadati</taxon>
        <taxon>Pseudomonadota</taxon>
        <taxon>Alphaproteobacteria</taxon>
        <taxon>Rhodospirillales</taxon>
        <taxon>Dongiaceae</taxon>
        <taxon>Dongia</taxon>
    </lineage>
</organism>
<evidence type="ECO:0000313" key="19">
    <source>
        <dbReference type="Proteomes" id="UP001230156"/>
    </source>
</evidence>
<keyword evidence="7 16" id="KW-0732">Signal</keyword>
<dbReference type="EMBL" id="JAUYVI010000002">
    <property type="protein sequence ID" value="MDQ7246893.1"/>
    <property type="molecule type" value="Genomic_DNA"/>
</dbReference>
<gene>
    <name evidence="18" type="ORF">Q8A70_04425</name>
</gene>